<feature type="compositionally biased region" description="Low complexity" evidence="12">
    <location>
        <begin position="1"/>
        <end position="14"/>
    </location>
</feature>
<dbReference type="PANTHER" id="PTHR43096:SF10">
    <property type="entry name" value="CHAPERONE PROTEIN DNAJ A6, CHLOROPLASTIC"/>
    <property type="match status" value="1"/>
</dbReference>
<dbReference type="PROSITE" id="PS50076">
    <property type="entry name" value="DNAJ_2"/>
    <property type="match status" value="1"/>
</dbReference>
<dbReference type="Proteomes" id="UP001255856">
    <property type="component" value="Unassembled WGS sequence"/>
</dbReference>
<keyword evidence="6 11" id="KW-0863">Zinc-finger</keyword>
<keyword evidence="2" id="KW-0150">Chloroplast</keyword>
<dbReference type="GO" id="GO:0031072">
    <property type="term" value="F:heat shock protein binding"/>
    <property type="evidence" value="ECO:0007669"/>
    <property type="project" value="InterPro"/>
</dbReference>
<feature type="domain" description="CR-type" evidence="14">
    <location>
        <begin position="179"/>
        <end position="260"/>
    </location>
</feature>
<dbReference type="Pfam" id="PF00226">
    <property type="entry name" value="DnaJ"/>
    <property type="match status" value="1"/>
</dbReference>
<dbReference type="SUPFAM" id="SSF46565">
    <property type="entry name" value="Chaperone J-domain"/>
    <property type="match status" value="1"/>
</dbReference>
<dbReference type="InterPro" id="IPR001623">
    <property type="entry name" value="DnaJ_domain"/>
</dbReference>
<dbReference type="InterPro" id="IPR036869">
    <property type="entry name" value="J_dom_sf"/>
</dbReference>
<sequence>MGFGSSRFRPFSSPVLQGPSLHRQSREQRRGATLVVHAERDFYKILGVDKSADKKKIKSAYRQLARKWHPDVNKEEGAEDKFKDISAAYEVLSDDEKRSIYDQFGEAGLQGGGARPGGGFESNPFDIFESFFGGMGGGNPFSDAFGGGASRGGPRPPQPVPGDDRGVSLQVDFAEAVFGCNKEVEVNHLEACATCTGTGVKPGTKSSTCKTCGGQGQVVQAVRTPLGMFQQVAPCPTCHGTGQESTPCSTCAGDGRVRTRKKISLRVPAGIDTGARLRVRGEGDAGKRGGPPGDLYVMLSVAPHPELRREGQTIHSEIKVPCTDAILGTTVSLTTLDGPVELKVPAGTQPGSTLVLAKRGVPKLGKESVRGDHLVRVHVTIPRSLGSEERELVQQLADRLKQAEPAAADGAKSKKTGWFS</sequence>
<dbReference type="InterPro" id="IPR012724">
    <property type="entry name" value="DnaJ"/>
</dbReference>
<keyword evidence="3" id="KW-0934">Plastid</keyword>
<comment type="caution">
    <text evidence="15">The sequence shown here is derived from an EMBL/GenBank/DDBJ whole genome shotgun (WGS) entry which is preliminary data.</text>
</comment>
<feature type="region of interest" description="Disordered" evidence="12">
    <location>
        <begin position="1"/>
        <end position="30"/>
    </location>
</feature>
<evidence type="ECO:0000256" key="7">
    <source>
        <dbReference type="ARBA" id="ARBA00022833"/>
    </source>
</evidence>
<dbReference type="SUPFAM" id="SSF49493">
    <property type="entry name" value="HSP40/DnaJ peptide-binding domain"/>
    <property type="match status" value="2"/>
</dbReference>
<feature type="region of interest" description="Disordered" evidence="12">
    <location>
        <begin position="142"/>
        <end position="165"/>
    </location>
</feature>
<dbReference type="PROSITE" id="PS00636">
    <property type="entry name" value="DNAJ_1"/>
    <property type="match status" value="1"/>
</dbReference>
<dbReference type="InterPro" id="IPR036410">
    <property type="entry name" value="HSP_DnaJ_Cys-rich_dom_sf"/>
</dbReference>
<dbReference type="FunFam" id="2.60.260.20:FF:000009">
    <property type="entry name" value="Putative Mitochondrial DnaJ chaperone"/>
    <property type="match status" value="1"/>
</dbReference>
<keyword evidence="4 11" id="KW-0479">Metal-binding</keyword>
<dbReference type="CDD" id="cd10719">
    <property type="entry name" value="DnaJ_zf"/>
    <property type="match status" value="1"/>
</dbReference>
<dbReference type="FunFam" id="2.10.230.10:FF:000002">
    <property type="entry name" value="Molecular chaperone DnaJ"/>
    <property type="match status" value="1"/>
</dbReference>
<organism evidence="15 16">
    <name type="scientific">Prototheca wickerhamii</name>
    <dbReference type="NCBI Taxonomy" id="3111"/>
    <lineage>
        <taxon>Eukaryota</taxon>
        <taxon>Viridiplantae</taxon>
        <taxon>Chlorophyta</taxon>
        <taxon>core chlorophytes</taxon>
        <taxon>Trebouxiophyceae</taxon>
        <taxon>Chlorellales</taxon>
        <taxon>Chlorellaceae</taxon>
        <taxon>Prototheca</taxon>
    </lineage>
</organism>
<dbReference type="Gene3D" id="2.10.230.10">
    <property type="entry name" value="Heat shock protein DnaJ, cysteine-rich domain"/>
    <property type="match status" value="1"/>
</dbReference>
<evidence type="ECO:0000256" key="4">
    <source>
        <dbReference type="ARBA" id="ARBA00022723"/>
    </source>
</evidence>
<dbReference type="AlphaFoldDB" id="A0AAD9IM07"/>
<evidence type="ECO:0000256" key="6">
    <source>
        <dbReference type="ARBA" id="ARBA00022771"/>
    </source>
</evidence>
<protein>
    <submittedName>
        <fullName evidence="15">Uncharacterized protein</fullName>
    </submittedName>
</protein>
<dbReference type="Pfam" id="PF00684">
    <property type="entry name" value="DnaJ_CXXCXGXG"/>
    <property type="match status" value="1"/>
</dbReference>
<reference evidence="15" key="1">
    <citation type="submission" date="2021-01" db="EMBL/GenBank/DDBJ databases">
        <authorList>
            <person name="Eckstrom K.M.E."/>
        </authorList>
    </citation>
    <scope>NUCLEOTIDE SEQUENCE</scope>
    <source>
        <strain evidence="15">UVCC 0001</strain>
    </source>
</reference>
<dbReference type="NCBIfam" id="TIGR02349">
    <property type="entry name" value="DnaJ_bact"/>
    <property type="match status" value="1"/>
</dbReference>
<gene>
    <name evidence="15" type="ORF">QBZ16_003522</name>
</gene>
<evidence type="ECO:0000256" key="11">
    <source>
        <dbReference type="PROSITE-ProRule" id="PRU00546"/>
    </source>
</evidence>
<keyword evidence="8" id="KW-0809">Transit peptide</keyword>
<accession>A0AAD9IM07</accession>
<keyword evidence="7 11" id="KW-0862">Zinc</keyword>
<evidence type="ECO:0000313" key="16">
    <source>
        <dbReference type="Proteomes" id="UP001255856"/>
    </source>
</evidence>
<evidence type="ECO:0000256" key="2">
    <source>
        <dbReference type="ARBA" id="ARBA00022528"/>
    </source>
</evidence>
<keyword evidence="16" id="KW-1185">Reference proteome</keyword>
<dbReference type="SUPFAM" id="SSF57938">
    <property type="entry name" value="DnaJ/Hsp40 cysteine-rich domain"/>
    <property type="match status" value="1"/>
</dbReference>
<dbReference type="GO" id="GO:0051082">
    <property type="term" value="F:unfolded protein binding"/>
    <property type="evidence" value="ECO:0007669"/>
    <property type="project" value="InterPro"/>
</dbReference>
<feature type="zinc finger region" description="CR-type" evidence="11">
    <location>
        <begin position="179"/>
        <end position="260"/>
    </location>
</feature>
<dbReference type="InterPro" id="IPR002939">
    <property type="entry name" value="DnaJ_C"/>
</dbReference>
<dbReference type="FunFam" id="1.10.287.110:FF:000037">
    <property type="entry name" value="Chaperone protein dnaJ A6 chloroplastic"/>
    <property type="match status" value="1"/>
</dbReference>
<evidence type="ECO:0000313" key="15">
    <source>
        <dbReference type="EMBL" id="KAK2078682.1"/>
    </source>
</evidence>
<feature type="domain" description="J" evidence="13">
    <location>
        <begin position="41"/>
        <end position="105"/>
    </location>
</feature>
<dbReference type="FunFam" id="2.60.260.20:FF:000005">
    <property type="entry name" value="Chaperone protein dnaJ 1, mitochondrial"/>
    <property type="match status" value="1"/>
</dbReference>
<dbReference type="Gene3D" id="2.60.260.20">
    <property type="entry name" value="Urease metallochaperone UreE, N-terminal domain"/>
    <property type="match status" value="2"/>
</dbReference>
<dbReference type="EMBL" id="JASFZW010000004">
    <property type="protein sequence ID" value="KAK2078682.1"/>
    <property type="molecule type" value="Genomic_DNA"/>
</dbReference>
<evidence type="ECO:0000256" key="3">
    <source>
        <dbReference type="ARBA" id="ARBA00022640"/>
    </source>
</evidence>
<dbReference type="PROSITE" id="PS51188">
    <property type="entry name" value="ZF_CR"/>
    <property type="match status" value="1"/>
</dbReference>
<evidence type="ECO:0000256" key="10">
    <source>
        <dbReference type="ARBA" id="ARBA00061004"/>
    </source>
</evidence>
<evidence type="ECO:0000256" key="12">
    <source>
        <dbReference type="SAM" id="MobiDB-lite"/>
    </source>
</evidence>
<keyword evidence="9" id="KW-0143">Chaperone</keyword>
<dbReference type="GO" id="GO:0009408">
    <property type="term" value="P:response to heat"/>
    <property type="evidence" value="ECO:0007669"/>
    <property type="project" value="InterPro"/>
</dbReference>
<dbReference type="SMART" id="SM00271">
    <property type="entry name" value="DnaJ"/>
    <property type="match status" value="1"/>
</dbReference>
<dbReference type="Pfam" id="PF01556">
    <property type="entry name" value="DnaJ_C"/>
    <property type="match status" value="1"/>
</dbReference>
<feature type="compositionally biased region" description="Gly residues" evidence="12">
    <location>
        <begin position="142"/>
        <end position="151"/>
    </location>
</feature>
<dbReference type="GO" id="GO:0005524">
    <property type="term" value="F:ATP binding"/>
    <property type="evidence" value="ECO:0007669"/>
    <property type="project" value="InterPro"/>
</dbReference>
<evidence type="ECO:0000256" key="9">
    <source>
        <dbReference type="ARBA" id="ARBA00023186"/>
    </source>
</evidence>
<dbReference type="InterPro" id="IPR001305">
    <property type="entry name" value="HSP_DnaJ_Cys-rich_dom"/>
</dbReference>
<dbReference type="GO" id="GO:0009507">
    <property type="term" value="C:chloroplast"/>
    <property type="evidence" value="ECO:0007669"/>
    <property type="project" value="UniProtKB-SubCell"/>
</dbReference>
<dbReference type="NCBIfam" id="NF008035">
    <property type="entry name" value="PRK10767.1"/>
    <property type="match status" value="1"/>
</dbReference>
<name>A0AAD9IM07_PROWI</name>
<evidence type="ECO:0000256" key="5">
    <source>
        <dbReference type="ARBA" id="ARBA00022737"/>
    </source>
</evidence>
<dbReference type="InterPro" id="IPR018253">
    <property type="entry name" value="DnaJ_domain_CS"/>
</dbReference>
<evidence type="ECO:0000256" key="1">
    <source>
        <dbReference type="ARBA" id="ARBA00004229"/>
    </source>
</evidence>
<dbReference type="GO" id="GO:0008270">
    <property type="term" value="F:zinc ion binding"/>
    <property type="evidence" value="ECO:0007669"/>
    <property type="project" value="UniProtKB-KW"/>
</dbReference>
<dbReference type="CDD" id="cd06257">
    <property type="entry name" value="DnaJ"/>
    <property type="match status" value="1"/>
</dbReference>
<comment type="similarity">
    <text evidence="10">Belongs to the DnaJ family.</text>
</comment>
<comment type="subcellular location">
    <subcellularLocation>
        <location evidence="1">Plastid</location>
        <location evidence="1">Chloroplast</location>
    </subcellularLocation>
</comment>
<evidence type="ECO:0000259" key="13">
    <source>
        <dbReference type="PROSITE" id="PS50076"/>
    </source>
</evidence>
<evidence type="ECO:0000256" key="8">
    <source>
        <dbReference type="ARBA" id="ARBA00022946"/>
    </source>
</evidence>
<proteinExistence type="inferred from homology"/>
<evidence type="ECO:0000259" key="14">
    <source>
        <dbReference type="PROSITE" id="PS51188"/>
    </source>
</evidence>
<dbReference type="CDD" id="cd10747">
    <property type="entry name" value="DnaJ_C"/>
    <property type="match status" value="1"/>
</dbReference>
<dbReference type="InterPro" id="IPR008971">
    <property type="entry name" value="HSP40/DnaJ_pept-bd"/>
</dbReference>
<dbReference type="PRINTS" id="PR00625">
    <property type="entry name" value="JDOMAIN"/>
</dbReference>
<keyword evidence="5" id="KW-0677">Repeat</keyword>
<dbReference type="Gene3D" id="1.10.287.110">
    <property type="entry name" value="DnaJ domain"/>
    <property type="match status" value="1"/>
</dbReference>
<dbReference type="PANTHER" id="PTHR43096">
    <property type="entry name" value="DNAJ HOMOLOG 1, MITOCHONDRIAL-RELATED"/>
    <property type="match status" value="1"/>
</dbReference>
<dbReference type="HAMAP" id="MF_01152">
    <property type="entry name" value="DnaJ"/>
    <property type="match status" value="1"/>
</dbReference>
<dbReference type="GO" id="GO:0042026">
    <property type="term" value="P:protein refolding"/>
    <property type="evidence" value="ECO:0007669"/>
    <property type="project" value="TreeGrafter"/>
</dbReference>